<sequence>MSLLCVTGLVGWSTLLCIVWVGYGPVGLSWLLASIRGIPAQARLCKRGQVGSFSRFVPLKSIKFLYSVTIITLLAPASSTLSVSVACQKAKRNNMDFSYGFELDTSVPRMRTSRVLY</sequence>
<keyword evidence="1" id="KW-0472">Membrane</keyword>
<evidence type="ECO:0000313" key="3">
    <source>
        <dbReference type="Proteomes" id="UP001492380"/>
    </source>
</evidence>
<organism evidence="2 3">
    <name type="scientific">Phyllosticta capitalensis</name>
    <dbReference type="NCBI Taxonomy" id="121624"/>
    <lineage>
        <taxon>Eukaryota</taxon>
        <taxon>Fungi</taxon>
        <taxon>Dikarya</taxon>
        <taxon>Ascomycota</taxon>
        <taxon>Pezizomycotina</taxon>
        <taxon>Dothideomycetes</taxon>
        <taxon>Dothideomycetes incertae sedis</taxon>
        <taxon>Botryosphaeriales</taxon>
        <taxon>Phyllostictaceae</taxon>
        <taxon>Phyllosticta</taxon>
    </lineage>
</organism>
<dbReference type="EMBL" id="JBBWRZ010000009">
    <property type="protein sequence ID" value="KAK8229189.1"/>
    <property type="molecule type" value="Genomic_DNA"/>
</dbReference>
<dbReference type="Proteomes" id="UP001492380">
    <property type="component" value="Unassembled WGS sequence"/>
</dbReference>
<gene>
    <name evidence="2" type="ORF">HDK90DRAFT_493349</name>
</gene>
<proteinExistence type="predicted"/>
<reference evidence="2 3" key="1">
    <citation type="submission" date="2024-04" db="EMBL/GenBank/DDBJ databases">
        <title>Phyllosticta paracitricarpa is synonymous to the EU quarantine fungus P. citricarpa based on phylogenomic analyses.</title>
        <authorList>
            <consortium name="Lawrence Berkeley National Laboratory"/>
            <person name="Van Ingen-Buijs V.A."/>
            <person name="Van Westerhoven A.C."/>
            <person name="Haridas S."/>
            <person name="Skiadas P."/>
            <person name="Martin F."/>
            <person name="Groenewald J.Z."/>
            <person name="Crous P.W."/>
            <person name="Seidl M.F."/>
        </authorList>
    </citation>
    <scope>NUCLEOTIDE SEQUENCE [LARGE SCALE GENOMIC DNA]</scope>
    <source>
        <strain evidence="2 3">CBS 123374</strain>
    </source>
</reference>
<feature type="transmembrane region" description="Helical" evidence="1">
    <location>
        <begin position="64"/>
        <end position="86"/>
    </location>
</feature>
<protein>
    <submittedName>
        <fullName evidence="2">Uncharacterized protein</fullName>
    </submittedName>
</protein>
<accession>A0ABR1YHE9</accession>
<evidence type="ECO:0000256" key="1">
    <source>
        <dbReference type="SAM" id="Phobius"/>
    </source>
</evidence>
<keyword evidence="1" id="KW-0812">Transmembrane</keyword>
<comment type="caution">
    <text evidence="2">The sequence shown here is derived from an EMBL/GenBank/DDBJ whole genome shotgun (WGS) entry which is preliminary data.</text>
</comment>
<feature type="transmembrane region" description="Helical" evidence="1">
    <location>
        <begin position="12"/>
        <end position="33"/>
    </location>
</feature>
<keyword evidence="1" id="KW-1133">Transmembrane helix</keyword>
<name>A0ABR1YHE9_9PEZI</name>
<evidence type="ECO:0000313" key="2">
    <source>
        <dbReference type="EMBL" id="KAK8229189.1"/>
    </source>
</evidence>
<keyword evidence="3" id="KW-1185">Reference proteome</keyword>